<proteinExistence type="predicted"/>
<protein>
    <submittedName>
        <fullName evidence="1">Uncharacterized protein</fullName>
    </submittedName>
</protein>
<dbReference type="EMBL" id="CAUOFW020008390">
    <property type="protein sequence ID" value="CAK9182560.1"/>
    <property type="molecule type" value="Genomic_DNA"/>
</dbReference>
<evidence type="ECO:0000313" key="2">
    <source>
        <dbReference type="Proteomes" id="UP001642360"/>
    </source>
</evidence>
<dbReference type="AlphaFoldDB" id="A0ABC8UNA7"/>
<name>A0ABC8UNA7_9AQUA</name>
<feature type="non-terminal residue" evidence="1">
    <location>
        <position position="82"/>
    </location>
</feature>
<organism evidence="1 2">
    <name type="scientific">Ilex paraguariensis</name>
    <name type="common">yerba mate</name>
    <dbReference type="NCBI Taxonomy" id="185542"/>
    <lineage>
        <taxon>Eukaryota</taxon>
        <taxon>Viridiplantae</taxon>
        <taxon>Streptophyta</taxon>
        <taxon>Embryophyta</taxon>
        <taxon>Tracheophyta</taxon>
        <taxon>Spermatophyta</taxon>
        <taxon>Magnoliopsida</taxon>
        <taxon>eudicotyledons</taxon>
        <taxon>Gunneridae</taxon>
        <taxon>Pentapetalae</taxon>
        <taxon>asterids</taxon>
        <taxon>campanulids</taxon>
        <taxon>Aquifoliales</taxon>
        <taxon>Aquifoliaceae</taxon>
        <taxon>Ilex</taxon>
    </lineage>
</organism>
<keyword evidence="2" id="KW-1185">Reference proteome</keyword>
<comment type="caution">
    <text evidence="1">The sequence shown here is derived from an EMBL/GenBank/DDBJ whole genome shotgun (WGS) entry which is preliminary data.</text>
</comment>
<dbReference type="Proteomes" id="UP001642360">
    <property type="component" value="Unassembled WGS sequence"/>
</dbReference>
<dbReference type="InterPro" id="IPR015988">
    <property type="entry name" value="STAT_TF_CC"/>
</dbReference>
<dbReference type="SUPFAM" id="SSF47655">
    <property type="entry name" value="STAT"/>
    <property type="match status" value="1"/>
</dbReference>
<gene>
    <name evidence="1" type="ORF">ILEXP_LOCUS52770</name>
</gene>
<sequence length="82" mass="9548">MDIDDLIVEVSTSENETKSVEDLQDAYNELYKECLKQGDKLLSLSPRLKMSEEEKKALHVDIVKFKAHICRLDEEMKSLFDK</sequence>
<reference evidence="1 2" key="1">
    <citation type="submission" date="2024-02" db="EMBL/GenBank/DDBJ databases">
        <authorList>
            <person name="Vignale AGUSTIN F."/>
            <person name="Sosa J E."/>
            <person name="Modenutti C."/>
        </authorList>
    </citation>
    <scope>NUCLEOTIDE SEQUENCE [LARGE SCALE GENOMIC DNA]</scope>
</reference>
<accession>A0ABC8UNA7</accession>
<evidence type="ECO:0000313" key="1">
    <source>
        <dbReference type="EMBL" id="CAK9182560.1"/>
    </source>
</evidence>